<organism evidence="1 2">
    <name type="scientific">Panagrolaimus sp. ES5</name>
    <dbReference type="NCBI Taxonomy" id="591445"/>
    <lineage>
        <taxon>Eukaryota</taxon>
        <taxon>Metazoa</taxon>
        <taxon>Ecdysozoa</taxon>
        <taxon>Nematoda</taxon>
        <taxon>Chromadorea</taxon>
        <taxon>Rhabditida</taxon>
        <taxon>Tylenchina</taxon>
        <taxon>Panagrolaimomorpha</taxon>
        <taxon>Panagrolaimoidea</taxon>
        <taxon>Panagrolaimidae</taxon>
        <taxon>Panagrolaimus</taxon>
    </lineage>
</organism>
<sequence length="615" mass="69874">MSQKIQSSQIQRGAADRISIFTINMEPTTLPKIPPSYEGVISGSVPSSPIRHQSFSIPSSPPPTYSGREAKPYHTHLRWNLLFTFLILLFISSAFWIPFIPKVQKASMEIVVIIIGILHILWFMAVFNNFRYLWRLRRYKHHQIDLQKLNNSGKTVKHLVGITLYKEPIELMINTLDSIANQADAKKKICAFVGMEQKTPDKEEKARKFHELYDSKFERFIVTFHPPGLPGEIPGKCSNLNFAARMAVAELRMDNILNSNVELLVTTGDCDTIFGDRYFDALEEDYWKTAPTQRGRTVWQSPLFYAINLHKSPFFVRATGLMRSFFMMGYLIPWNINTMSVFSLTLKLFEDGEYVHPGYQMEDIIALIRWTCAVRQRCIIRMIPVATLSGPTSGQTYMEELYEWARQIRRWTIGAAEVFHYFAIKSTRLPMSVAIVWATTGMLNVAGHSTKGVFIPSSSVFTYINLGMLALQYFWFFCVFLINKLVEPVFPQNQKDKTGLFRNILHWLLAWPTITAYCCIEIFAFLEVTVRGKEVCNHGASKKEGLVSKPNKVAPIMQDKPKIMEISGNENGGFGPPFSSTEREFTCSNLGDPTGGYTCIDNSGVVTPVTSVACS</sequence>
<evidence type="ECO:0000313" key="2">
    <source>
        <dbReference type="WBParaSite" id="ES5_v2.g14618.t1"/>
    </source>
</evidence>
<reference evidence="2" key="1">
    <citation type="submission" date="2022-11" db="UniProtKB">
        <authorList>
            <consortium name="WormBaseParasite"/>
        </authorList>
    </citation>
    <scope>IDENTIFICATION</scope>
</reference>
<protein>
    <submittedName>
        <fullName evidence="2">Glycosyltransferase 2-like domain-containing protein</fullName>
    </submittedName>
</protein>
<accession>A0AC34FB97</accession>
<proteinExistence type="predicted"/>
<evidence type="ECO:0000313" key="1">
    <source>
        <dbReference type="Proteomes" id="UP000887579"/>
    </source>
</evidence>
<dbReference type="Proteomes" id="UP000887579">
    <property type="component" value="Unplaced"/>
</dbReference>
<name>A0AC34FB97_9BILA</name>
<dbReference type="WBParaSite" id="ES5_v2.g14618.t1">
    <property type="protein sequence ID" value="ES5_v2.g14618.t1"/>
    <property type="gene ID" value="ES5_v2.g14618"/>
</dbReference>